<comment type="cofactor">
    <cofactor evidence="7">
        <name>Zn(2+)</name>
        <dbReference type="ChEBI" id="CHEBI:29105"/>
    </cofactor>
    <text evidence="7">Binds 1 zinc ion per subunit.</text>
</comment>
<evidence type="ECO:0000256" key="5">
    <source>
        <dbReference type="ARBA" id="ARBA00023239"/>
    </source>
</evidence>
<dbReference type="InterPro" id="IPR015892">
    <property type="entry name" value="Carbonic_anhydrase_CS"/>
</dbReference>
<evidence type="ECO:0000256" key="4">
    <source>
        <dbReference type="ARBA" id="ARBA00022833"/>
    </source>
</evidence>
<dbReference type="OrthoDB" id="9797527at2"/>
<keyword evidence="3 7" id="KW-0479">Metal-binding</keyword>
<protein>
    <recommendedName>
        <fullName evidence="2 8">Carbonic anhydrase</fullName>
        <ecNumber evidence="2 8">4.2.1.1</ecNumber>
    </recommendedName>
    <alternativeName>
        <fullName evidence="8">Carbonate dehydratase</fullName>
    </alternativeName>
</protein>
<evidence type="ECO:0000256" key="2">
    <source>
        <dbReference type="ARBA" id="ARBA00012925"/>
    </source>
</evidence>
<evidence type="ECO:0000313" key="9">
    <source>
        <dbReference type="EMBL" id="OZI28962.1"/>
    </source>
</evidence>
<comment type="caution">
    <text evidence="9">The sequence shown here is derived from an EMBL/GenBank/DDBJ whole genome shotgun (WGS) entry which is preliminary data.</text>
</comment>
<comment type="similarity">
    <text evidence="1 8">Belongs to the beta-class carbonic anhydrase family.</text>
</comment>
<keyword evidence="4 7" id="KW-0862">Zinc</keyword>
<dbReference type="EMBL" id="NEVR01000001">
    <property type="protein sequence ID" value="OZI68061.1"/>
    <property type="molecule type" value="Genomic_DNA"/>
</dbReference>
<keyword evidence="11" id="KW-1185">Reference proteome</keyword>
<dbReference type="PROSITE" id="PS00705">
    <property type="entry name" value="PROK_CO2_ANHYDRASE_2"/>
    <property type="match status" value="1"/>
</dbReference>
<accession>A0A261RWC0</accession>
<dbReference type="Gene3D" id="3.40.1050.10">
    <property type="entry name" value="Carbonic anhydrase"/>
    <property type="match status" value="1"/>
</dbReference>
<dbReference type="SUPFAM" id="SSF53056">
    <property type="entry name" value="beta-carbonic anhydrase, cab"/>
    <property type="match status" value="1"/>
</dbReference>
<dbReference type="CDD" id="cd00884">
    <property type="entry name" value="beta_CA_cladeB"/>
    <property type="match status" value="1"/>
</dbReference>
<dbReference type="InterPro" id="IPR001765">
    <property type="entry name" value="Carbonic_anhydrase"/>
</dbReference>
<evidence type="ECO:0000313" key="10">
    <source>
        <dbReference type="EMBL" id="OZI68061.1"/>
    </source>
</evidence>
<proteinExistence type="inferred from homology"/>
<dbReference type="GO" id="GO:0008270">
    <property type="term" value="F:zinc ion binding"/>
    <property type="evidence" value="ECO:0007669"/>
    <property type="project" value="UniProtKB-UniRule"/>
</dbReference>
<evidence type="ECO:0000313" key="12">
    <source>
        <dbReference type="Proteomes" id="UP000217005"/>
    </source>
</evidence>
<dbReference type="GO" id="GO:0015976">
    <property type="term" value="P:carbon utilization"/>
    <property type="evidence" value="ECO:0007669"/>
    <property type="project" value="InterPro"/>
</dbReference>
<feature type="binding site" evidence="7">
    <location>
        <position position="108"/>
    </location>
    <ligand>
        <name>Zn(2+)</name>
        <dbReference type="ChEBI" id="CHEBI:29105"/>
    </ligand>
</feature>
<dbReference type="InterPro" id="IPR036874">
    <property type="entry name" value="Carbonic_anhydrase_sf"/>
</dbReference>
<dbReference type="RefSeq" id="WP_094828888.1">
    <property type="nucleotide sequence ID" value="NZ_NEVL01000006.1"/>
</dbReference>
<dbReference type="PANTHER" id="PTHR11002">
    <property type="entry name" value="CARBONIC ANHYDRASE"/>
    <property type="match status" value="1"/>
</dbReference>
<evidence type="ECO:0000256" key="8">
    <source>
        <dbReference type="RuleBase" id="RU003956"/>
    </source>
</evidence>
<evidence type="ECO:0000256" key="7">
    <source>
        <dbReference type="PIRSR" id="PIRSR601765-1"/>
    </source>
</evidence>
<reference evidence="10 11" key="1">
    <citation type="submission" date="2017-05" db="EMBL/GenBank/DDBJ databases">
        <title>Complete and WGS of Bordetella genogroups.</title>
        <authorList>
            <person name="Spilker T."/>
            <person name="Lipuma J."/>
        </authorList>
    </citation>
    <scope>NUCLEOTIDE SEQUENCE [LARGE SCALE GENOMIC DNA]</scope>
    <source>
        <strain evidence="10 11">AU9795</strain>
    </source>
</reference>
<keyword evidence="5 8" id="KW-0456">Lyase</keyword>
<dbReference type="Pfam" id="PF00484">
    <property type="entry name" value="Pro_CA"/>
    <property type="match status" value="1"/>
</dbReference>
<dbReference type="PANTHER" id="PTHR11002:SF76">
    <property type="entry name" value="CARBONIC ANHYDRASE"/>
    <property type="match status" value="1"/>
</dbReference>
<evidence type="ECO:0000256" key="3">
    <source>
        <dbReference type="ARBA" id="ARBA00022723"/>
    </source>
</evidence>
<dbReference type="GO" id="GO:0004089">
    <property type="term" value="F:carbonate dehydratase activity"/>
    <property type="evidence" value="ECO:0007669"/>
    <property type="project" value="UniProtKB-UniRule"/>
</dbReference>
<gene>
    <name evidence="10" type="ORF">CAL27_00895</name>
    <name evidence="9" type="ORF">CEG14_23860</name>
</gene>
<evidence type="ECO:0000256" key="1">
    <source>
        <dbReference type="ARBA" id="ARBA00006217"/>
    </source>
</evidence>
<dbReference type="SMART" id="SM00947">
    <property type="entry name" value="Pro_CA"/>
    <property type="match status" value="1"/>
</dbReference>
<name>A0A261RWC0_9BORD</name>
<feature type="binding site" evidence="7">
    <location>
        <position position="44"/>
    </location>
    <ligand>
        <name>Zn(2+)</name>
        <dbReference type="ChEBI" id="CHEBI:29105"/>
    </ligand>
</feature>
<feature type="binding site" evidence="7">
    <location>
        <position position="42"/>
    </location>
    <ligand>
        <name>Zn(2+)</name>
        <dbReference type="ChEBI" id="CHEBI:29105"/>
    </ligand>
</feature>
<evidence type="ECO:0000256" key="6">
    <source>
        <dbReference type="ARBA" id="ARBA00048348"/>
    </source>
</evidence>
<feature type="binding site" evidence="7">
    <location>
        <position position="105"/>
    </location>
    <ligand>
        <name>Zn(2+)</name>
        <dbReference type="ChEBI" id="CHEBI:29105"/>
    </ligand>
</feature>
<dbReference type="Proteomes" id="UP000217005">
    <property type="component" value="Unassembled WGS sequence"/>
</dbReference>
<dbReference type="AlphaFoldDB" id="A0A261RWC0"/>
<dbReference type="Proteomes" id="UP000216354">
    <property type="component" value="Unassembled WGS sequence"/>
</dbReference>
<comment type="function">
    <text evidence="8">Reversible hydration of carbon dioxide.</text>
</comment>
<evidence type="ECO:0000313" key="11">
    <source>
        <dbReference type="Proteomes" id="UP000216354"/>
    </source>
</evidence>
<dbReference type="EC" id="4.2.1.1" evidence="2 8"/>
<dbReference type="EMBL" id="NEVL01000006">
    <property type="protein sequence ID" value="OZI28962.1"/>
    <property type="molecule type" value="Genomic_DNA"/>
</dbReference>
<sequence>MFPKRLTDGYQAFLQGRFPSERSRYEALAEKGQTPEILVIGCCDSRVSPEVIFDAGPGELFVVRNVANLVPPCDPDSESSYHGTSAAIEFAVNGLNVKHIVVLGHASCGGIRSFYDESQPLSKMDFIGKWMSQIAPVAERLGASTGDRDKDIKRMELAVVEHSLRNLMTFPSIRRRVEKGELQLHGTYFGVATGVLFVRDPATGEFNACVETSPAN</sequence>
<organism evidence="9 12">
    <name type="scientific">Bordetella genomosp. 1</name>
    <dbReference type="NCBI Taxonomy" id="1395607"/>
    <lineage>
        <taxon>Bacteria</taxon>
        <taxon>Pseudomonadati</taxon>
        <taxon>Pseudomonadota</taxon>
        <taxon>Betaproteobacteria</taxon>
        <taxon>Burkholderiales</taxon>
        <taxon>Alcaligenaceae</taxon>
        <taxon>Bordetella</taxon>
    </lineage>
</organism>
<reference evidence="9 12" key="2">
    <citation type="submission" date="2017-05" db="EMBL/GenBank/DDBJ databases">
        <title>Complete and WGS of Bordetella genogroups.</title>
        <authorList>
            <person name="Spilker T."/>
            <person name="LiPuma J."/>
        </authorList>
    </citation>
    <scope>NUCLEOTIDE SEQUENCE [LARGE SCALE GENOMIC DNA]</scope>
    <source>
        <strain evidence="9 12">AU17610</strain>
    </source>
</reference>
<dbReference type="InterPro" id="IPR045066">
    <property type="entry name" value="Beta_CA_cladeB"/>
</dbReference>
<comment type="catalytic activity">
    <reaction evidence="6 8">
        <text>hydrogencarbonate + H(+) = CO2 + H2O</text>
        <dbReference type="Rhea" id="RHEA:10748"/>
        <dbReference type="ChEBI" id="CHEBI:15377"/>
        <dbReference type="ChEBI" id="CHEBI:15378"/>
        <dbReference type="ChEBI" id="CHEBI:16526"/>
        <dbReference type="ChEBI" id="CHEBI:17544"/>
        <dbReference type="EC" id="4.2.1.1"/>
    </reaction>
</comment>